<dbReference type="EMBL" id="JADOES010000069">
    <property type="protein sequence ID" value="MBT9317969.1"/>
    <property type="molecule type" value="Genomic_DNA"/>
</dbReference>
<proteinExistence type="predicted"/>
<accession>A0A947DLU9</accession>
<reference evidence="1" key="1">
    <citation type="submission" date="2020-11" db="EMBL/GenBank/DDBJ databases">
        <authorList>
            <person name="Konstantinou D."/>
            <person name="Gkelis S."/>
            <person name="Popin R."/>
            <person name="Fewer D."/>
            <person name="Sivonen K."/>
        </authorList>
    </citation>
    <scope>NUCLEOTIDE SEQUENCE</scope>
    <source>
        <strain evidence="1">TAU-MAC 1115</strain>
    </source>
</reference>
<evidence type="ECO:0000313" key="2">
    <source>
        <dbReference type="Proteomes" id="UP000717364"/>
    </source>
</evidence>
<comment type="caution">
    <text evidence="1">The sequence shown here is derived from an EMBL/GenBank/DDBJ whole genome shotgun (WGS) entry which is preliminary data.</text>
</comment>
<reference evidence="1" key="2">
    <citation type="journal article" date="2021" name="Mar. Drugs">
        <title>Genome Reduction and Secondary Metabolism of the Marine Sponge-Associated Cyanobacterium Leptothoe.</title>
        <authorList>
            <person name="Konstantinou D."/>
            <person name="Popin R.V."/>
            <person name="Fewer D.P."/>
            <person name="Sivonen K."/>
            <person name="Gkelis S."/>
        </authorList>
    </citation>
    <scope>NUCLEOTIDE SEQUENCE</scope>
    <source>
        <strain evidence="1">TAU-MAC 1115</strain>
    </source>
</reference>
<evidence type="ECO:0000313" key="1">
    <source>
        <dbReference type="EMBL" id="MBT9317969.1"/>
    </source>
</evidence>
<dbReference type="AlphaFoldDB" id="A0A947DLU9"/>
<dbReference type="Proteomes" id="UP000717364">
    <property type="component" value="Unassembled WGS sequence"/>
</dbReference>
<dbReference type="InterPro" id="IPR011990">
    <property type="entry name" value="TPR-like_helical_dom_sf"/>
</dbReference>
<dbReference type="SUPFAM" id="SSF48452">
    <property type="entry name" value="TPR-like"/>
    <property type="match status" value="1"/>
</dbReference>
<dbReference type="Gene3D" id="1.25.40.10">
    <property type="entry name" value="Tetratricopeptide repeat domain"/>
    <property type="match status" value="1"/>
</dbReference>
<protein>
    <recommendedName>
        <fullName evidence="3">Tetratricopeptide repeat protein</fullName>
    </recommendedName>
</protein>
<gene>
    <name evidence="1" type="ORF">IXB50_21365</name>
</gene>
<sequence>MKSNTHLSKAQVHEVLSSEAHADITVSGKEFLSNLNLDKYNNTSKSKKRANWRAIKNWLGKYRPLSESSNLERIRGYLEAFHHLCEIEAWEESRSLLDLPLSSPLHETLVQHLHTWNYYQQEITLYTRLLDHCDSITSSFYMNQLGFIYMILGQEERALTFFKRSLITSQREGSVQWQGLPLIGIGLIHSDSADLNKTISTLDKSLVLAQSTKNLTMEALILGVIGVTYLGIQNQDRANE</sequence>
<name>A0A947DLU9_9CYAN</name>
<organism evidence="1 2">
    <name type="scientific">Leptothoe spongobia TAU-MAC 1115</name>
    <dbReference type="NCBI Taxonomy" id="1967444"/>
    <lineage>
        <taxon>Bacteria</taxon>
        <taxon>Bacillati</taxon>
        <taxon>Cyanobacteriota</taxon>
        <taxon>Cyanophyceae</taxon>
        <taxon>Nodosilineales</taxon>
        <taxon>Cymatolegaceae</taxon>
        <taxon>Leptothoe</taxon>
        <taxon>Leptothoe spongobia</taxon>
    </lineage>
</organism>
<evidence type="ECO:0008006" key="3">
    <source>
        <dbReference type="Google" id="ProtNLM"/>
    </source>
</evidence>
<dbReference type="RefSeq" id="WP_215611031.1">
    <property type="nucleotide sequence ID" value="NZ_JADOES010000069.1"/>
</dbReference>
<keyword evidence="2" id="KW-1185">Reference proteome</keyword>